<dbReference type="PANTHER" id="PTHR32089:SF114">
    <property type="entry name" value="METHYL-ACCEPTING CHEMOTAXIS PROTEIN MCPB"/>
    <property type="match status" value="1"/>
</dbReference>
<reference evidence="9" key="1">
    <citation type="submission" date="2019-11" db="EMBL/GenBank/DDBJ databases">
        <title>Genomic insights into an expanded diversity of filamentous marine cyanobacteria reveals the extraordinary biosynthetic potential of Moorea and Okeania.</title>
        <authorList>
            <person name="Ferreira Leao T."/>
            <person name="Wang M."/>
            <person name="Moss N."/>
            <person name="Da Silva R."/>
            <person name="Sanders J."/>
            <person name="Nurk S."/>
            <person name="Gurevich A."/>
            <person name="Humphrey G."/>
            <person name="Reher R."/>
            <person name="Zhu Q."/>
            <person name="Belda-Ferre P."/>
            <person name="Glukhov E."/>
            <person name="Rex R."/>
            <person name="Dorrestein P.C."/>
            <person name="Knight R."/>
            <person name="Pevzner P."/>
            <person name="Gerwick W.H."/>
            <person name="Gerwick L."/>
        </authorList>
    </citation>
    <scope>NUCLEOTIDE SEQUENCE</scope>
    <source>
        <strain evidence="9">SIO1C4</strain>
    </source>
</reference>
<dbReference type="SUPFAM" id="SSF58104">
    <property type="entry name" value="Methyl-accepting chemotaxis protein (MCP) signaling domain"/>
    <property type="match status" value="1"/>
</dbReference>
<dbReference type="InterPro" id="IPR016132">
    <property type="entry name" value="Phyto_chromo_attachment"/>
</dbReference>
<gene>
    <name evidence="9" type="ORF">F6J89_08660</name>
</gene>
<evidence type="ECO:0000259" key="8">
    <source>
        <dbReference type="PROSITE" id="PS50885"/>
    </source>
</evidence>
<dbReference type="PROSITE" id="PS50046">
    <property type="entry name" value="PHYTOCHROME_2"/>
    <property type="match status" value="2"/>
</dbReference>
<dbReference type="Pfam" id="PF01590">
    <property type="entry name" value="GAF"/>
    <property type="match status" value="2"/>
</dbReference>
<feature type="transmembrane region" description="Helical" evidence="5">
    <location>
        <begin position="58"/>
        <end position="83"/>
    </location>
</feature>
<accession>A0A6B3NAS3</accession>
<proteinExistence type="inferred from homology"/>
<comment type="similarity">
    <text evidence="2">Belongs to the methyl-accepting chemotaxis (MCP) protein family.</text>
</comment>
<evidence type="ECO:0000256" key="3">
    <source>
        <dbReference type="PROSITE-ProRule" id="PRU00284"/>
    </source>
</evidence>
<dbReference type="PRINTS" id="PR00260">
    <property type="entry name" value="CHEMTRNSDUCR"/>
</dbReference>
<dbReference type="SMART" id="SM00065">
    <property type="entry name" value="GAF"/>
    <property type="match status" value="2"/>
</dbReference>
<feature type="transmembrane region" description="Helical" evidence="5">
    <location>
        <begin position="132"/>
        <end position="154"/>
    </location>
</feature>
<dbReference type="GO" id="GO:0016020">
    <property type="term" value="C:membrane"/>
    <property type="evidence" value="ECO:0007669"/>
    <property type="project" value="InterPro"/>
</dbReference>
<sequence>MSLSDKSQSLKQWFFPKWLTQRSKQQFTALAIAFGAAQRAIAWRYPLKPSGHSLAGIIAFSAGAIAPIAMTTISVLLMGGVAINQTDKHHGKGEDLVTYISFEKPGGRPEFNGKATITTPTVIALEPTGKMLVPLSVGMGLIAFLGAILATTLAQRLRKREEEVVGLDYHLREIRDKLETLRQDQQAYLEQLQLLADVAKISAQAKDRTKVFNLAVRGAQQWLGVDRVVVYGFEPDYSGNIIAEAVAPNWVRVLTERVTDPCIPGNILEEYKQGRVVANSDIYATSYSPEHIQLLEQLQVKANLIVPIIVNDNLLGLLVAHQCSSTREWKQPEINFLQQLAIQVGLALTSITLAAQTKAEAERYCQLNAITTHLRQSLNPEDIYHIAITRVRKTLKTDRVLIYLFDQNWYGTIVAEEVGHGWPKALGVNIADPCFANYVEHYKKGRVKAFENIYKAGLSECHLAQLQPFKVKANLVAPILAYGELYGLLVTHQCSCTRSWQESEITFFKQVAILVSSALDQVAFLKQQEQARITAEAFSKEKLQQQQNLQLKIVELLRDLYGAAEGDLTVHADVVDGEIGAVAEFFNYIIESLRRIVTKVQQSALQVNTAINEDEQAIRQFAQETFQQAEDTSRTLESVEQMTRSIQEVARSANQAAIVSRKASNSAIKGVAAVRHSVEHILNLQETMTETTKQVKQLGRSSQQISKVVSLIEQIAMQTNLLAINTGIEAARAGKTGEGFGVVAEEVSELAAQSAVATKEIEGIITNIQRETFQVVQAMEKNTEQVIAGTHLVENVKQSLEEIVGVSTQIDQLVRSISEVTVSQTQTSEAVSELMCEIALRSVRSSDVSEQICGSLKQTLEVAEELQESVKAFKVEQGREKEGEMGRGGNEELVVPE</sequence>
<feature type="domain" description="HAMP" evidence="8">
    <location>
        <begin position="564"/>
        <end position="598"/>
    </location>
</feature>
<keyword evidence="5" id="KW-0472">Membrane</keyword>
<dbReference type="EMBL" id="JAAHFQ010000125">
    <property type="protein sequence ID" value="NER27692.1"/>
    <property type="molecule type" value="Genomic_DNA"/>
</dbReference>
<dbReference type="GO" id="GO:0006935">
    <property type="term" value="P:chemotaxis"/>
    <property type="evidence" value="ECO:0007669"/>
    <property type="project" value="InterPro"/>
</dbReference>
<dbReference type="Gene3D" id="3.30.450.40">
    <property type="match status" value="2"/>
</dbReference>
<comment type="caution">
    <text evidence="9">The sequence shown here is derived from an EMBL/GenBank/DDBJ whole genome shotgun (WGS) entry which is preliminary data.</text>
</comment>
<evidence type="ECO:0000256" key="1">
    <source>
        <dbReference type="ARBA" id="ARBA00023224"/>
    </source>
</evidence>
<dbReference type="Gene3D" id="1.10.287.950">
    <property type="entry name" value="Methyl-accepting chemotaxis protein"/>
    <property type="match status" value="1"/>
</dbReference>
<dbReference type="PROSITE" id="PS50885">
    <property type="entry name" value="HAMP"/>
    <property type="match status" value="1"/>
</dbReference>
<dbReference type="InterPro" id="IPR004090">
    <property type="entry name" value="Chemotax_Me-accpt_rcpt"/>
</dbReference>
<dbReference type="InterPro" id="IPR003660">
    <property type="entry name" value="HAMP_dom"/>
</dbReference>
<dbReference type="AlphaFoldDB" id="A0A6B3NAS3"/>
<evidence type="ECO:0000259" key="7">
    <source>
        <dbReference type="PROSITE" id="PS50111"/>
    </source>
</evidence>
<dbReference type="GO" id="GO:0004888">
    <property type="term" value="F:transmembrane signaling receptor activity"/>
    <property type="evidence" value="ECO:0007669"/>
    <property type="project" value="InterPro"/>
</dbReference>
<feature type="domain" description="Phytochrome chromophore attachment site" evidence="6">
    <location>
        <begin position="379"/>
        <end position="514"/>
    </location>
</feature>
<evidence type="ECO:0000256" key="2">
    <source>
        <dbReference type="ARBA" id="ARBA00029447"/>
    </source>
</evidence>
<dbReference type="Pfam" id="PF00015">
    <property type="entry name" value="MCPsignal"/>
    <property type="match status" value="1"/>
</dbReference>
<dbReference type="InterPro" id="IPR029016">
    <property type="entry name" value="GAF-like_dom_sf"/>
</dbReference>
<dbReference type="SUPFAM" id="SSF55781">
    <property type="entry name" value="GAF domain-like"/>
    <property type="match status" value="2"/>
</dbReference>
<feature type="domain" description="Methyl-accepting transducer" evidence="7">
    <location>
        <begin position="603"/>
        <end position="839"/>
    </location>
</feature>
<feature type="domain" description="Phytochrome chromophore attachment site" evidence="6">
    <location>
        <begin position="207"/>
        <end position="343"/>
    </location>
</feature>
<dbReference type="SMART" id="SM00283">
    <property type="entry name" value="MA"/>
    <property type="match status" value="1"/>
</dbReference>
<evidence type="ECO:0000313" key="9">
    <source>
        <dbReference type="EMBL" id="NER27692.1"/>
    </source>
</evidence>
<keyword evidence="1 3" id="KW-0807">Transducer</keyword>
<dbReference type="InterPro" id="IPR003018">
    <property type="entry name" value="GAF"/>
</dbReference>
<name>A0A6B3NAS3_9CYAN</name>
<dbReference type="PROSITE" id="PS50111">
    <property type="entry name" value="CHEMOTAXIS_TRANSDUC_2"/>
    <property type="match status" value="1"/>
</dbReference>
<evidence type="ECO:0000256" key="5">
    <source>
        <dbReference type="SAM" id="Phobius"/>
    </source>
</evidence>
<protein>
    <submittedName>
        <fullName evidence="9">GAF domain-containing protein</fullName>
    </submittedName>
</protein>
<feature type="region of interest" description="Disordered" evidence="4">
    <location>
        <begin position="877"/>
        <end position="897"/>
    </location>
</feature>
<dbReference type="CDD" id="cd11386">
    <property type="entry name" value="MCP_signal"/>
    <property type="match status" value="1"/>
</dbReference>
<evidence type="ECO:0000256" key="4">
    <source>
        <dbReference type="SAM" id="MobiDB-lite"/>
    </source>
</evidence>
<dbReference type="GO" id="GO:0007165">
    <property type="term" value="P:signal transduction"/>
    <property type="evidence" value="ECO:0007669"/>
    <property type="project" value="UniProtKB-KW"/>
</dbReference>
<dbReference type="PANTHER" id="PTHR32089">
    <property type="entry name" value="METHYL-ACCEPTING CHEMOTAXIS PROTEIN MCPB"/>
    <property type="match status" value="1"/>
</dbReference>
<organism evidence="9">
    <name type="scientific">Symploca sp. SIO1C4</name>
    <dbReference type="NCBI Taxonomy" id="2607765"/>
    <lineage>
        <taxon>Bacteria</taxon>
        <taxon>Bacillati</taxon>
        <taxon>Cyanobacteriota</taxon>
        <taxon>Cyanophyceae</taxon>
        <taxon>Coleofasciculales</taxon>
        <taxon>Coleofasciculaceae</taxon>
        <taxon>Symploca</taxon>
    </lineage>
</organism>
<keyword evidence="5" id="KW-1133">Transmembrane helix</keyword>
<keyword evidence="5" id="KW-0812">Transmembrane</keyword>
<dbReference type="InterPro" id="IPR004089">
    <property type="entry name" value="MCPsignal_dom"/>
</dbReference>
<evidence type="ECO:0000259" key="6">
    <source>
        <dbReference type="PROSITE" id="PS50046"/>
    </source>
</evidence>